<dbReference type="PANTHER" id="PTHR43133">
    <property type="entry name" value="RNA POLYMERASE ECF-TYPE SIGMA FACTO"/>
    <property type="match status" value="1"/>
</dbReference>
<keyword evidence="5 6" id="KW-0804">Transcription</keyword>
<evidence type="ECO:0000256" key="2">
    <source>
        <dbReference type="ARBA" id="ARBA00023015"/>
    </source>
</evidence>
<dbReference type="GO" id="GO:0016987">
    <property type="term" value="F:sigma factor activity"/>
    <property type="evidence" value="ECO:0007669"/>
    <property type="project" value="UniProtKB-KW"/>
</dbReference>
<organism evidence="9 10">
    <name type="scientific">Methylobacterium terricola</name>
    <dbReference type="NCBI Taxonomy" id="2583531"/>
    <lineage>
        <taxon>Bacteria</taxon>
        <taxon>Pseudomonadati</taxon>
        <taxon>Pseudomonadota</taxon>
        <taxon>Alphaproteobacteria</taxon>
        <taxon>Hyphomicrobiales</taxon>
        <taxon>Methylobacteriaceae</taxon>
        <taxon>Methylobacterium</taxon>
    </lineage>
</organism>
<gene>
    <name evidence="9" type="ORF">FF100_25240</name>
</gene>
<evidence type="ECO:0000313" key="9">
    <source>
        <dbReference type="EMBL" id="TNC09930.1"/>
    </source>
</evidence>
<dbReference type="InterPro" id="IPR013325">
    <property type="entry name" value="RNA_pol_sigma_r2"/>
</dbReference>
<accession>A0A5C4LAS3</accession>
<dbReference type="InterPro" id="IPR014284">
    <property type="entry name" value="RNA_pol_sigma-70_dom"/>
</dbReference>
<evidence type="ECO:0000259" key="8">
    <source>
        <dbReference type="Pfam" id="PF08281"/>
    </source>
</evidence>
<dbReference type="Pfam" id="PF04542">
    <property type="entry name" value="Sigma70_r2"/>
    <property type="match status" value="1"/>
</dbReference>
<dbReference type="Gene3D" id="1.10.1740.10">
    <property type="match status" value="1"/>
</dbReference>
<dbReference type="GO" id="GO:0003677">
    <property type="term" value="F:DNA binding"/>
    <property type="evidence" value="ECO:0007669"/>
    <property type="project" value="UniProtKB-KW"/>
</dbReference>
<dbReference type="GO" id="GO:0006352">
    <property type="term" value="P:DNA-templated transcription initiation"/>
    <property type="evidence" value="ECO:0007669"/>
    <property type="project" value="InterPro"/>
</dbReference>
<keyword evidence="4 6" id="KW-0238">DNA-binding</keyword>
<evidence type="ECO:0000256" key="1">
    <source>
        <dbReference type="ARBA" id="ARBA00010641"/>
    </source>
</evidence>
<dbReference type="RefSeq" id="WP_139038557.1">
    <property type="nucleotide sequence ID" value="NZ_VDDA01000015.1"/>
</dbReference>
<sequence>MKPVDPEMRALLLGAIPALRAFAFSLTRDFDRSDDLVQETLVRAWTKADSFTPGTNLYAWLFTILRNLFYSEQRKRRREVEDADGVMAGRLTALPDQEARVELSAFQEALNTLPPSQREALVLVGAQNFTYEEAAEICGVAVGTIKSRVSRARVRLIELLGMTGPDDIGSDGATLAALSHP</sequence>
<dbReference type="Gene3D" id="1.10.10.10">
    <property type="entry name" value="Winged helix-like DNA-binding domain superfamily/Winged helix DNA-binding domain"/>
    <property type="match status" value="1"/>
</dbReference>
<protein>
    <recommendedName>
        <fullName evidence="6">RNA polymerase sigma factor</fullName>
    </recommendedName>
</protein>
<evidence type="ECO:0000256" key="4">
    <source>
        <dbReference type="ARBA" id="ARBA00023125"/>
    </source>
</evidence>
<keyword evidence="10" id="KW-1185">Reference proteome</keyword>
<dbReference type="InterPro" id="IPR036388">
    <property type="entry name" value="WH-like_DNA-bd_sf"/>
</dbReference>
<dbReference type="AlphaFoldDB" id="A0A5C4LAS3"/>
<dbReference type="NCBIfam" id="NF009199">
    <property type="entry name" value="PRK12547.1"/>
    <property type="match status" value="1"/>
</dbReference>
<dbReference type="SUPFAM" id="SSF88946">
    <property type="entry name" value="Sigma2 domain of RNA polymerase sigma factors"/>
    <property type="match status" value="1"/>
</dbReference>
<name>A0A5C4LAS3_9HYPH</name>
<keyword evidence="3 6" id="KW-0731">Sigma factor</keyword>
<dbReference type="InterPro" id="IPR000838">
    <property type="entry name" value="RNA_pol_sigma70_ECF_CS"/>
</dbReference>
<feature type="domain" description="RNA polymerase sigma-70 region 2" evidence="7">
    <location>
        <begin position="17"/>
        <end position="78"/>
    </location>
</feature>
<dbReference type="SUPFAM" id="SSF88659">
    <property type="entry name" value="Sigma3 and sigma4 domains of RNA polymerase sigma factors"/>
    <property type="match status" value="1"/>
</dbReference>
<comment type="similarity">
    <text evidence="1 6">Belongs to the sigma-70 factor family. ECF subfamily.</text>
</comment>
<evidence type="ECO:0000313" key="10">
    <source>
        <dbReference type="Proteomes" id="UP000305267"/>
    </source>
</evidence>
<feature type="domain" description="RNA polymerase sigma factor 70 region 4 type 2" evidence="8">
    <location>
        <begin position="105"/>
        <end position="156"/>
    </location>
</feature>
<dbReference type="CDD" id="cd06171">
    <property type="entry name" value="Sigma70_r4"/>
    <property type="match status" value="1"/>
</dbReference>
<dbReference type="Proteomes" id="UP000305267">
    <property type="component" value="Unassembled WGS sequence"/>
</dbReference>
<dbReference type="NCBIfam" id="TIGR02937">
    <property type="entry name" value="sigma70-ECF"/>
    <property type="match status" value="1"/>
</dbReference>
<proteinExistence type="inferred from homology"/>
<keyword evidence="2 6" id="KW-0805">Transcription regulation</keyword>
<evidence type="ECO:0000259" key="7">
    <source>
        <dbReference type="Pfam" id="PF04542"/>
    </source>
</evidence>
<dbReference type="EMBL" id="VDDA01000015">
    <property type="protein sequence ID" value="TNC09930.1"/>
    <property type="molecule type" value="Genomic_DNA"/>
</dbReference>
<dbReference type="InterPro" id="IPR013324">
    <property type="entry name" value="RNA_pol_sigma_r3/r4-like"/>
</dbReference>
<evidence type="ECO:0000256" key="6">
    <source>
        <dbReference type="RuleBase" id="RU000716"/>
    </source>
</evidence>
<dbReference type="OrthoDB" id="9797134at2"/>
<comment type="caution">
    <text evidence="9">The sequence shown here is derived from an EMBL/GenBank/DDBJ whole genome shotgun (WGS) entry which is preliminary data.</text>
</comment>
<dbReference type="Pfam" id="PF08281">
    <property type="entry name" value="Sigma70_r4_2"/>
    <property type="match status" value="1"/>
</dbReference>
<dbReference type="PROSITE" id="PS01063">
    <property type="entry name" value="SIGMA70_ECF"/>
    <property type="match status" value="1"/>
</dbReference>
<evidence type="ECO:0000256" key="5">
    <source>
        <dbReference type="ARBA" id="ARBA00023163"/>
    </source>
</evidence>
<dbReference type="InterPro" id="IPR007627">
    <property type="entry name" value="RNA_pol_sigma70_r2"/>
</dbReference>
<reference evidence="9 10" key="1">
    <citation type="submission" date="2019-06" db="EMBL/GenBank/DDBJ databases">
        <title>Genome of Methylobacterium sp. 17Sr1-39.</title>
        <authorList>
            <person name="Seo T."/>
        </authorList>
    </citation>
    <scope>NUCLEOTIDE SEQUENCE [LARGE SCALE GENOMIC DNA]</scope>
    <source>
        <strain evidence="9 10">17Sr1-39</strain>
    </source>
</reference>
<dbReference type="InterPro" id="IPR039425">
    <property type="entry name" value="RNA_pol_sigma-70-like"/>
</dbReference>
<dbReference type="PANTHER" id="PTHR43133:SF25">
    <property type="entry name" value="RNA POLYMERASE SIGMA FACTOR RFAY-RELATED"/>
    <property type="match status" value="1"/>
</dbReference>
<dbReference type="InterPro" id="IPR013249">
    <property type="entry name" value="RNA_pol_sigma70_r4_t2"/>
</dbReference>
<evidence type="ECO:0000256" key="3">
    <source>
        <dbReference type="ARBA" id="ARBA00023082"/>
    </source>
</evidence>